<evidence type="ECO:0000313" key="3">
    <source>
        <dbReference type="EMBL" id="PAT35071.1"/>
    </source>
</evidence>
<organism evidence="3 4">
    <name type="scientific">Vandammella animalimorsus</name>
    <dbReference type="NCBI Taxonomy" id="2029117"/>
    <lineage>
        <taxon>Bacteria</taxon>
        <taxon>Pseudomonadati</taxon>
        <taxon>Pseudomonadota</taxon>
        <taxon>Betaproteobacteria</taxon>
        <taxon>Burkholderiales</taxon>
        <taxon>Comamonadaceae</taxon>
        <taxon>Vandammella</taxon>
    </lineage>
</organism>
<feature type="coiled-coil region" evidence="1">
    <location>
        <begin position="290"/>
        <end position="461"/>
    </location>
</feature>
<dbReference type="GO" id="GO:0003677">
    <property type="term" value="F:DNA binding"/>
    <property type="evidence" value="ECO:0007669"/>
    <property type="project" value="InterPro"/>
</dbReference>
<dbReference type="Pfam" id="PF01076">
    <property type="entry name" value="Mob_Pre"/>
    <property type="match status" value="1"/>
</dbReference>
<evidence type="ECO:0000313" key="4">
    <source>
        <dbReference type="Proteomes" id="UP000217999"/>
    </source>
</evidence>
<evidence type="ECO:0008006" key="5">
    <source>
        <dbReference type="Google" id="ProtNLM"/>
    </source>
</evidence>
<dbReference type="Gene3D" id="3.30.930.30">
    <property type="match status" value="1"/>
</dbReference>
<dbReference type="GO" id="GO:0006310">
    <property type="term" value="P:DNA recombination"/>
    <property type="evidence" value="ECO:0007669"/>
    <property type="project" value="InterPro"/>
</dbReference>
<sequence>MKKFIMHRIKKYDSSEIGSTLSHNLRTRVSNNVDTSRIQLNQNLGGVSLDAAGRAQALKRIDFLLEQHRQVAGRSARSDAILLNEAIFSASPKFIKQMPKKQIEDFFRDCVDFTIKYYANNDRSNLISAVIHNDEETPHLHVLITPVINGKFNSTLISGDIDYLSRMQTVVHEEVGIKYGMDRGIPKKITKNKHVKNRELQALRGQVKQIPTPDDVEIADTSRVHYPDDPTKIDFFTGRAPGILNQQRQIFDAVFRELEGANAVITQLDSEREKLIKLVNCQAAQLAVPLEFVRRQLQEENKQTLDEERQRQRSRRREAVRKWEKKIRGAQERAEAAQATAQQKQVQLDAALSRVPELVRQETQVEREKLQQERERIRVDRRRVDRELELARQALKRLEEERREATRERQRYAQLSAGIDAQVEERLAERRAELDASLAEAEINERNLRAQRAALDAAEDAFNTKWEAFQDERQRHGQQMESWEAQYQAKFIDIRTREKIERVPHADWIPEPPAAPVVERQPNPLPPRRSGGGRGPSPFKVRKPRP</sequence>
<dbReference type="RefSeq" id="WP_095549204.1">
    <property type="nucleotide sequence ID" value="NZ_NSJF01000002.1"/>
</dbReference>
<proteinExistence type="predicted"/>
<feature type="region of interest" description="Disordered" evidence="2">
    <location>
        <begin position="505"/>
        <end position="546"/>
    </location>
</feature>
<dbReference type="Proteomes" id="UP000217999">
    <property type="component" value="Unassembled WGS sequence"/>
</dbReference>
<dbReference type="CDD" id="cd17242">
    <property type="entry name" value="MobM_relaxase"/>
    <property type="match status" value="1"/>
</dbReference>
<evidence type="ECO:0000256" key="1">
    <source>
        <dbReference type="SAM" id="Coils"/>
    </source>
</evidence>
<dbReference type="AlphaFoldDB" id="A0A2A2ABD1"/>
<dbReference type="InterPro" id="IPR001668">
    <property type="entry name" value="Mob_Pre"/>
</dbReference>
<protein>
    <recommendedName>
        <fullName evidence="5">Plasmid recombination enzyme</fullName>
    </recommendedName>
</protein>
<comment type="caution">
    <text evidence="3">The sequence shown here is derived from an EMBL/GenBank/DDBJ whole genome shotgun (WGS) entry which is preliminary data.</text>
</comment>
<reference evidence="3 4" key="1">
    <citation type="submission" date="2017-08" db="EMBL/GenBank/DDBJ databases">
        <title>WGS of Clinical strains of the CDC Group NO-1 linked to zoonotic infections in humans.</title>
        <authorList>
            <person name="Bernier A.-M."/>
            <person name="Bernard K."/>
        </authorList>
    </citation>
    <scope>NUCLEOTIDE SEQUENCE [LARGE SCALE GENOMIC DNA]</scope>
    <source>
        <strain evidence="3 4">NML03-0146</strain>
    </source>
</reference>
<dbReference type="EMBL" id="NSJF01000002">
    <property type="protein sequence ID" value="PAT35071.1"/>
    <property type="molecule type" value="Genomic_DNA"/>
</dbReference>
<accession>A0A2A2ABD1</accession>
<name>A0A2A2ABD1_9BURK</name>
<keyword evidence="1" id="KW-0175">Coiled coil</keyword>
<evidence type="ECO:0000256" key="2">
    <source>
        <dbReference type="SAM" id="MobiDB-lite"/>
    </source>
</evidence>
<gene>
    <name evidence="3" type="ORF">CK620_03890</name>
</gene>
<dbReference type="NCBIfam" id="NF041497">
    <property type="entry name" value="MobV"/>
    <property type="match status" value="1"/>
</dbReference>